<name>A0A9P4KF79_9PLEO</name>
<keyword evidence="2" id="KW-1185">Reference proteome</keyword>
<gene>
    <name evidence="1" type="ORF">CC78DRAFT_600972</name>
</gene>
<comment type="caution">
    <text evidence="1">The sequence shown here is derived from an EMBL/GenBank/DDBJ whole genome shotgun (WGS) entry which is preliminary data.</text>
</comment>
<dbReference type="EMBL" id="ML986612">
    <property type="protein sequence ID" value="KAF2264994.1"/>
    <property type="molecule type" value="Genomic_DNA"/>
</dbReference>
<dbReference type="Proteomes" id="UP000800093">
    <property type="component" value="Unassembled WGS sequence"/>
</dbReference>
<sequence>MTTVGDYIFSKLAGIGGRRVLGYGRVSVFTSSIERNHLLYHDLSYIASTRSLEEIGAFIVSSPPNLSACYHQGSFYFPSGALLYIEEIQTAQFQSTTSQHEFSAVAFIADTSTAAAQIEQVLNSMLCYRKPGYIGVPVAVAGELMPMPSFRLPVSSMSYTPYSLQTTPQLQGSLPSYSPFPGTSTIISASNGLSHSHSQVVSSNGNPPIDEEDDAAEAAIAMSLA</sequence>
<dbReference type="AlphaFoldDB" id="A0A9P4KF79"/>
<protein>
    <submittedName>
        <fullName evidence="1">Uncharacterized protein</fullName>
    </submittedName>
</protein>
<dbReference type="OrthoDB" id="3789491at2759"/>
<proteinExistence type="predicted"/>
<evidence type="ECO:0000313" key="2">
    <source>
        <dbReference type="Proteomes" id="UP000800093"/>
    </source>
</evidence>
<organism evidence="1 2">
    <name type="scientific">Lojkania enalia</name>
    <dbReference type="NCBI Taxonomy" id="147567"/>
    <lineage>
        <taxon>Eukaryota</taxon>
        <taxon>Fungi</taxon>
        <taxon>Dikarya</taxon>
        <taxon>Ascomycota</taxon>
        <taxon>Pezizomycotina</taxon>
        <taxon>Dothideomycetes</taxon>
        <taxon>Pleosporomycetidae</taxon>
        <taxon>Pleosporales</taxon>
        <taxon>Pleosporales incertae sedis</taxon>
        <taxon>Lojkania</taxon>
    </lineage>
</organism>
<accession>A0A9P4KF79</accession>
<reference evidence="2" key="1">
    <citation type="journal article" date="2020" name="Stud. Mycol.">
        <title>101 Dothideomycetes genomes: A test case for predicting lifestyles and emergence of pathogens.</title>
        <authorList>
            <person name="Haridas S."/>
            <person name="Albert R."/>
            <person name="Binder M."/>
            <person name="Bloem J."/>
            <person name="LaButti K."/>
            <person name="Salamov A."/>
            <person name="Andreopoulos B."/>
            <person name="Baker S."/>
            <person name="Barry K."/>
            <person name="Bills G."/>
            <person name="Bluhm B."/>
            <person name="Cannon C."/>
            <person name="Castanera R."/>
            <person name="Culley D."/>
            <person name="Daum C."/>
            <person name="Ezra D."/>
            <person name="Gonzalez J."/>
            <person name="Henrissat B."/>
            <person name="Kuo A."/>
            <person name="Liang C."/>
            <person name="Lipzen A."/>
            <person name="Lutzoni F."/>
            <person name="Magnuson J."/>
            <person name="Mondo S."/>
            <person name="Nolan M."/>
            <person name="Ohm R."/>
            <person name="Pangilinan J."/>
            <person name="Park H.-J."/>
            <person name="Ramirez L."/>
            <person name="Alfaro M."/>
            <person name="Sun H."/>
            <person name="Tritt A."/>
            <person name="Yoshinaga Y."/>
            <person name="Zwiers L.-H."/>
            <person name="Turgeon B."/>
            <person name="Goodwin S."/>
            <person name="Spatafora J."/>
            <person name="Crous P."/>
            <person name="Grigoriev I."/>
        </authorList>
    </citation>
    <scope>NUCLEOTIDE SEQUENCE [LARGE SCALE GENOMIC DNA]</scope>
    <source>
        <strain evidence="2">CBS 304.66</strain>
    </source>
</reference>
<evidence type="ECO:0000313" key="1">
    <source>
        <dbReference type="EMBL" id="KAF2264994.1"/>
    </source>
</evidence>